<proteinExistence type="predicted"/>
<evidence type="ECO:0000313" key="1">
    <source>
        <dbReference type="EMBL" id="RPA65037.1"/>
    </source>
</evidence>
<keyword evidence="2" id="KW-1185">Reference proteome</keyword>
<dbReference type="Proteomes" id="UP000273977">
    <property type="component" value="Unassembled WGS sequence"/>
</dbReference>
<sequence length="238" mass="27256">MEINQIKVNGSSTLDFPFETVVVENGGFTYARKKNQFVETDYLTSSIKTEVEAWAPIEKSYKLFCYTTNVAQLRVVKKWAKDNGILISSDEPDVFYEILDVVIEDSKRDGKPYFILEITFKLSPFGFELNQTTRTYKTGDKITNHTNAPMYPLITVFGTSNTQTNIKIGNQTVYIAKLIDKLTIENKYLEQDVRDRNNAQANNIMRGDFFEIPAESTNTITLGSGIDRVEILERWGWL</sequence>
<organism evidence="1 2">
    <name type="scientific">Aerococcus agrisoli</name>
    <dbReference type="NCBI Taxonomy" id="2487350"/>
    <lineage>
        <taxon>Bacteria</taxon>
        <taxon>Bacillati</taxon>
        <taxon>Bacillota</taxon>
        <taxon>Bacilli</taxon>
        <taxon>Lactobacillales</taxon>
        <taxon>Aerococcaceae</taxon>
        <taxon>Aerococcus</taxon>
    </lineage>
</organism>
<dbReference type="RefSeq" id="WP_123779141.1">
    <property type="nucleotide sequence ID" value="NZ_RKMG01000002.1"/>
</dbReference>
<name>A0A3N4GUA1_9LACT</name>
<comment type="caution">
    <text evidence="1">The sequence shown here is derived from an EMBL/GenBank/DDBJ whole genome shotgun (WGS) entry which is preliminary data.</text>
</comment>
<reference evidence="1 2" key="1">
    <citation type="submission" date="2018-11" db="EMBL/GenBank/DDBJ databases">
        <title>Aerococcus sp. SJQ22, whole genome shotgun sequence.</title>
        <authorList>
            <person name="Sun L."/>
            <person name="Gao X."/>
            <person name="Chen W."/>
            <person name="Huang K."/>
        </authorList>
    </citation>
    <scope>NUCLEOTIDE SEQUENCE [LARGE SCALE GENOMIC DNA]</scope>
    <source>
        <strain evidence="1 2">SJQ22</strain>
    </source>
</reference>
<evidence type="ECO:0000313" key="2">
    <source>
        <dbReference type="Proteomes" id="UP000273977"/>
    </source>
</evidence>
<dbReference type="EMBL" id="RKMG01000002">
    <property type="protein sequence ID" value="RPA65037.1"/>
    <property type="molecule type" value="Genomic_DNA"/>
</dbReference>
<dbReference type="AlphaFoldDB" id="A0A3N4GUA1"/>
<protein>
    <recommendedName>
        <fullName evidence="3">Phage tail protein</fullName>
    </recommendedName>
</protein>
<gene>
    <name evidence="1" type="ORF">EF384_01095</name>
</gene>
<accession>A0A3N4GUA1</accession>
<dbReference type="OrthoDB" id="2139195at2"/>
<evidence type="ECO:0008006" key="3">
    <source>
        <dbReference type="Google" id="ProtNLM"/>
    </source>
</evidence>